<reference evidence="1 2" key="1">
    <citation type="submission" date="2019-09" db="EMBL/GenBank/DDBJ databases">
        <authorList>
            <person name="Chandra G."/>
            <person name="Truman W A."/>
        </authorList>
    </citation>
    <scope>NUCLEOTIDE SEQUENCE [LARGE SCALE GENOMIC DNA]</scope>
    <source>
        <strain evidence="1">PS673</strain>
    </source>
</reference>
<evidence type="ECO:0000313" key="1">
    <source>
        <dbReference type="EMBL" id="VVM93204.1"/>
    </source>
</evidence>
<accession>A0A5E6TIS7</accession>
<protein>
    <submittedName>
        <fullName evidence="1">Uncharacterized protein</fullName>
    </submittedName>
</protein>
<organism evidence="1 2">
    <name type="scientific">Pseudomonas fluorescens</name>
    <dbReference type="NCBI Taxonomy" id="294"/>
    <lineage>
        <taxon>Bacteria</taxon>
        <taxon>Pseudomonadati</taxon>
        <taxon>Pseudomonadota</taxon>
        <taxon>Gammaproteobacteria</taxon>
        <taxon>Pseudomonadales</taxon>
        <taxon>Pseudomonadaceae</taxon>
        <taxon>Pseudomonas</taxon>
    </lineage>
</organism>
<sequence>MSIRRIPLMAPGNNVLPHNRSAGQCVVTGNAVGTGETSDINHCQLVFLSFPRRLVKVVVDRRLPTVKLSEIMKLVQLFGLTQLHRFGLDINLCRHLLLLIELSSSACSKRSNASSLRINNCRSMITSSARLQAASKIKLVRSVPSNSTAASIRLRFFVSTRIFIGTGFSRSSIWLIGWSSPGLVFLFLFLHSSLLSSSPTGVALACTHVGNPHFHLAFNFVLMDVFSGIAVPTKQMLSLRVCDV</sequence>
<proteinExistence type="predicted"/>
<dbReference type="EMBL" id="CABVHB010000020">
    <property type="protein sequence ID" value="VVM93204.1"/>
    <property type="molecule type" value="Genomic_DNA"/>
</dbReference>
<gene>
    <name evidence="1" type="ORF">PS673_02897</name>
</gene>
<evidence type="ECO:0000313" key="2">
    <source>
        <dbReference type="Proteomes" id="UP000344274"/>
    </source>
</evidence>
<name>A0A5E6TIS7_PSEFL</name>
<dbReference type="AlphaFoldDB" id="A0A5E6TIS7"/>
<dbReference type="Proteomes" id="UP000344274">
    <property type="component" value="Unassembled WGS sequence"/>
</dbReference>